<keyword evidence="2" id="KW-1185">Reference proteome</keyword>
<evidence type="ECO:0000313" key="1">
    <source>
        <dbReference type="EMBL" id="MBC9785855.1"/>
    </source>
</evidence>
<protein>
    <submittedName>
        <fullName evidence="1">Uncharacterized protein</fullName>
    </submittedName>
</protein>
<sequence>MRWGGGLISSPNLHIKGEWFFEYADGEIVGPLTNFITEAGLRLIADSIQNLPSPFLVIGDDIAPGETIIEVLRKPVSSISRTGNQVRFRTQFLQHEAIGDHRKIAVFTGATDTPGTGTMLNLLVKPWSKTANTLLTVEARITVSAG</sequence>
<accession>A0ABR7T510</accession>
<reference evidence="1 2" key="1">
    <citation type="submission" date="2020-07" db="EMBL/GenBank/DDBJ databases">
        <title>Draft whole-genome sequence of Heliobacterium chlorum DSM 3682, type strain.</title>
        <authorList>
            <person name="Kyndt J.A."/>
            <person name="Meyer T.E."/>
            <person name="Imhoff J.F."/>
        </authorList>
    </citation>
    <scope>NUCLEOTIDE SEQUENCE [LARGE SCALE GENOMIC DNA]</scope>
    <source>
        <strain evidence="1 2">DSM 3682</strain>
    </source>
</reference>
<gene>
    <name evidence="1" type="ORF">H1S01_15320</name>
</gene>
<dbReference type="RefSeq" id="WP_188041292.1">
    <property type="nucleotide sequence ID" value="NZ_JACVHF010000020.1"/>
</dbReference>
<name>A0ABR7T510_HELCL</name>
<organism evidence="1 2">
    <name type="scientific">Heliobacterium chlorum</name>
    <dbReference type="NCBI Taxonomy" id="2698"/>
    <lineage>
        <taxon>Bacteria</taxon>
        <taxon>Bacillati</taxon>
        <taxon>Bacillota</taxon>
        <taxon>Clostridia</taxon>
        <taxon>Eubacteriales</taxon>
        <taxon>Heliobacteriaceae</taxon>
        <taxon>Heliobacterium</taxon>
    </lineage>
</organism>
<dbReference type="Proteomes" id="UP000617402">
    <property type="component" value="Unassembled WGS sequence"/>
</dbReference>
<dbReference type="EMBL" id="JACVHF010000020">
    <property type="protein sequence ID" value="MBC9785855.1"/>
    <property type="molecule type" value="Genomic_DNA"/>
</dbReference>
<evidence type="ECO:0000313" key="2">
    <source>
        <dbReference type="Proteomes" id="UP000617402"/>
    </source>
</evidence>
<comment type="caution">
    <text evidence="1">The sequence shown here is derived from an EMBL/GenBank/DDBJ whole genome shotgun (WGS) entry which is preliminary data.</text>
</comment>
<proteinExistence type="predicted"/>